<keyword evidence="6" id="KW-0119">Carbohydrate metabolism</keyword>
<dbReference type="GO" id="GO:0046556">
    <property type="term" value="F:alpha-L-arabinofuranosidase activity"/>
    <property type="evidence" value="ECO:0007669"/>
    <property type="project" value="UniProtKB-EC"/>
</dbReference>
<keyword evidence="5" id="KW-0378">Hydrolase</keyword>
<dbReference type="Pfam" id="PF22848">
    <property type="entry name" value="ASD1_dom"/>
    <property type="match status" value="1"/>
</dbReference>
<comment type="catalytic activity">
    <reaction evidence="1">
        <text>Hydrolysis of terminal non-reducing alpha-L-arabinofuranoside residues in alpha-L-arabinosides.</text>
        <dbReference type="EC" id="3.2.1.55"/>
    </reaction>
</comment>
<evidence type="ECO:0000256" key="5">
    <source>
        <dbReference type="ARBA" id="ARBA00022801"/>
    </source>
</evidence>
<protein>
    <recommendedName>
        <fullName evidence="4">non-reducing end alpha-L-arabinofuranosidase</fullName>
        <ecNumber evidence="4">3.2.1.55</ecNumber>
    </recommendedName>
</protein>
<evidence type="ECO:0000259" key="8">
    <source>
        <dbReference type="SMART" id="SM00813"/>
    </source>
</evidence>
<dbReference type="PANTHER" id="PTHR43576">
    <property type="entry name" value="ALPHA-L-ARABINOFURANOSIDASE C-RELATED"/>
    <property type="match status" value="1"/>
</dbReference>
<dbReference type="InterPro" id="IPR017853">
    <property type="entry name" value="GH"/>
</dbReference>
<feature type="domain" description="Alpha-L-arabinofuranosidase C-terminal" evidence="8">
    <location>
        <begin position="291"/>
        <end position="494"/>
    </location>
</feature>
<dbReference type="PANTHER" id="PTHR43576:SF3">
    <property type="entry name" value="ALPHA-L-ARABINOFURANOSIDASE C"/>
    <property type="match status" value="1"/>
</dbReference>
<dbReference type="GO" id="GO:0046373">
    <property type="term" value="P:L-arabinose metabolic process"/>
    <property type="evidence" value="ECO:0007669"/>
    <property type="project" value="InterPro"/>
</dbReference>
<dbReference type="Proteomes" id="UP000810292">
    <property type="component" value="Unassembled WGS sequence"/>
</dbReference>
<dbReference type="InterPro" id="IPR010720">
    <property type="entry name" value="Alpha-L-AF_C"/>
</dbReference>
<evidence type="ECO:0000256" key="2">
    <source>
        <dbReference type="ARBA" id="ARBA00007186"/>
    </source>
</evidence>
<dbReference type="AlphaFoldDB" id="A0A9D9IBN4"/>
<accession>A0A9D9IBN4</accession>
<dbReference type="InterPro" id="IPR055235">
    <property type="entry name" value="ASD1_cat"/>
</dbReference>
<dbReference type="SUPFAM" id="SSF51011">
    <property type="entry name" value="Glycosyl hydrolase domain"/>
    <property type="match status" value="1"/>
</dbReference>
<evidence type="ECO:0000256" key="6">
    <source>
        <dbReference type="ARBA" id="ARBA00023277"/>
    </source>
</evidence>
<comment type="subunit">
    <text evidence="3">Homohexamer; trimer of dimers.</text>
</comment>
<sequence>MLKARLIADRDMKKAAVDRRIYSSFIEHLGRAVYSGIYEPGHPEADENGFRKDVIRLIRELDVPYVRYPGGNFVSCYRWEDGVGPVAERPARLDAAWKTLEPNTFGLDEAAAWAKAADTKLMMAVNLGTRGLQDAVNLLEYCNIDAPSKYAQMRKDNGHKDPYGIKLWCLGNEMDGKWQTGHKTPEEYARIAAETARAMKRVDPSIELVACGSSGSNMATFPEWERIVLTEAYDAVDYISMHQYYDNYDDDAPSFLAASTDLDRFIKTVITAADYAKAVTRSSKTIGISLDEWNVWYHTRREDDKKMDDNPWQIAPHLLEDIYNAEDALVVGCMLITILRNAERVRIACLAQLVNVIAPIMTRKGGGAWRQTIYYPFMHASRYGRGKVVETAADSALYDSGKYGDVPYLESVAVLNEAEDELTVFAVNRSLSEDMELALDLRGFGKCSLIEHIELRSDDLKAINTEEKENVRPVVRTDSALDSGTGSIILRPASWNTIRIKVR</sequence>
<dbReference type="Gene3D" id="2.60.40.1180">
    <property type="entry name" value="Golgi alpha-mannosidase II"/>
    <property type="match status" value="1"/>
</dbReference>
<name>A0A9D9IBN4_9SPIO</name>
<evidence type="ECO:0000313" key="9">
    <source>
        <dbReference type="EMBL" id="MBO8469627.1"/>
    </source>
</evidence>
<gene>
    <name evidence="9" type="ORF">IAA72_07575</name>
</gene>
<reference evidence="9" key="2">
    <citation type="journal article" date="2021" name="PeerJ">
        <title>Extensive microbial diversity within the chicken gut microbiome revealed by metagenomics and culture.</title>
        <authorList>
            <person name="Gilroy R."/>
            <person name="Ravi A."/>
            <person name="Getino M."/>
            <person name="Pursley I."/>
            <person name="Horton D.L."/>
            <person name="Alikhan N.F."/>
            <person name="Baker D."/>
            <person name="Gharbi K."/>
            <person name="Hall N."/>
            <person name="Watson M."/>
            <person name="Adriaenssens E.M."/>
            <person name="Foster-Nyarko E."/>
            <person name="Jarju S."/>
            <person name="Secka A."/>
            <person name="Antonio M."/>
            <person name="Oren A."/>
            <person name="Chaudhuri R.R."/>
            <person name="La Ragione R."/>
            <person name="Hildebrand F."/>
            <person name="Pallen M.J."/>
        </authorList>
    </citation>
    <scope>NUCLEOTIDE SEQUENCE</scope>
    <source>
        <strain evidence="9">14700</strain>
    </source>
</reference>
<reference evidence="9" key="1">
    <citation type="submission" date="2020-10" db="EMBL/GenBank/DDBJ databases">
        <authorList>
            <person name="Gilroy R."/>
        </authorList>
    </citation>
    <scope>NUCLEOTIDE SEQUENCE</scope>
    <source>
        <strain evidence="9">14700</strain>
    </source>
</reference>
<evidence type="ECO:0000256" key="4">
    <source>
        <dbReference type="ARBA" id="ARBA00012670"/>
    </source>
</evidence>
<evidence type="ECO:0000256" key="3">
    <source>
        <dbReference type="ARBA" id="ARBA00011165"/>
    </source>
</evidence>
<comment type="caution">
    <text evidence="9">The sequence shown here is derived from an EMBL/GenBank/DDBJ whole genome shotgun (WGS) entry which is preliminary data.</text>
</comment>
<organism evidence="9 10">
    <name type="scientific">Candidatus Ornithospirochaeta stercoravium</name>
    <dbReference type="NCBI Taxonomy" id="2840897"/>
    <lineage>
        <taxon>Bacteria</taxon>
        <taxon>Pseudomonadati</taxon>
        <taxon>Spirochaetota</taxon>
        <taxon>Spirochaetia</taxon>
        <taxon>Spirochaetales</taxon>
        <taxon>Spirochaetaceae</taxon>
        <taxon>Spirochaetaceae incertae sedis</taxon>
        <taxon>Candidatus Ornithospirochaeta</taxon>
    </lineage>
</organism>
<dbReference type="Gene3D" id="3.20.20.80">
    <property type="entry name" value="Glycosidases"/>
    <property type="match status" value="1"/>
</dbReference>
<evidence type="ECO:0000313" key="10">
    <source>
        <dbReference type="Proteomes" id="UP000810292"/>
    </source>
</evidence>
<proteinExistence type="inferred from homology"/>
<comment type="similarity">
    <text evidence="2">Belongs to the glycosyl hydrolase 51 family.</text>
</comment>
<dbReference type="EC" id="3.2.1.55" evidence="4"/>
<evidence type="ECO:0000256" key="1">
    <source>
        <dbReference type="ARBA" id="ARBA00001462"/>
    </source>
</evidence>
<dbReference type="GO" id="GO:0000272">
    <property type="term" value="P:polysaccharide catabolic process"/>
    <property type="evidence" value="ECO:0007669"/>
    <property type="project" value="TreeGrafter"/>
</dbReference>
<dbReference type="SUPFAM" id="SSF51445">
    <property type="entry name" value="(Trans)glycosidases"/>
    <property type="match status" value="1"/>
</dbReference>
<dbReference type="SMART" id="SM00813">
    <property type="entry name" value="Alpha-L-AF_C"/>
    <property type="match status" value="1"/>
</dbReference>
<evidence type="ECO:0000256" key="7">
    <source>
        <dbReference type="ARBA" id="ARBA00023295"/>
    </source>
</evidence>
<dbReference type="EMBL" id="JADIMF010000122">
    <property type="protein sequence ID" value="MBO8469627.1"/>
    <property type="molecule type" value="Genomic_DNA"/>
</dbReference>
<keyword evidence="7" id="KW-0326">Glycosidase</keyword>
<dbReference type="Pfam" id="PF06964">
    <property type="entry name" value="Alpha-L-AF_C"/>
    <property type="match status" value="1"/>
</dbReference>
<dbReference type="InterPro" id="IPR013780">
    <property type="entry name" value="Glyco_hydro_b"/>
</dbReference>